<protein>
    <recommendedName>
        <fullName evidence="2">Segregation and condensation protein A</fullName>
    </recommendedName>
</protein>
<dbReference type="PANTHER" id="PTHR33969">
    <property type="entry name" value="SEGREGATION AND CONDENSATION PROTEIN A"/>
    <property type="match status" value="1"/>
</dbReference>
<dbReference type="GO" id="GO:0007059">
    <property type="term" value="P:chromosome segregation"/>
    <property type="evidence" value="ECO:0007669"/>
    <property type="project" value="UniProtKB-KW"/>
</dbReference>
<evidence type="ECO:0000313" key="4">
    <source>
        <dbReference type="EMBL" id="KKI99791.1"/>
    </source>
</evidence>
<dbReference type="OrthoDB" id="425117at2"/>
<dbReference type="AlphaFoldDB" id="A0A0M2PZG8"/>
<accession>A0A0M2PZG8</accession>
<dbReference type="Proteomes" id="UP000034681">
    <property type="component" value="Unassembled WGS sequence"/>
</dbReference>
<evidence type="ECO:0000313" key="5">
    <source>
        <dbReference type="Proteomes" id="UP000034681"/>
    </source>
</evidence>
<dbReference type="Pfam" id="PF02616">
    <property type="entry name" value="SMC_ScpA"/>
    <property type="match status" value="1"/>
</dbReference>
<keyword evidence="5" id="KW-1185">Reference proteome</keyword>
<comment type="caution">
    <text evidence="4">The sequence shown here is derived from an EMBL/GenBank/DDBJ whole genome shotgun (WGS) entry which is preliminary data.</text>
</comment>
<evidence type="ECO:0000256" key="2">
    <source>
        <dbReference type="ARBA" id="ARBA00044777"/>
    </source>
</evidence>
<feature type="region of interest" description="Disordered" evidence="3">
    <location>
        <begin position="145"/>
        <end position="169"/>
    </location>
</feature>
<keyword evidence="1" id="KW-0159">Chromosome partition</keyword>
<name>A0A0M2PZG8_PROHO</name>
<dbReference type="InterPro" id="IPR003768">
    <property type="entry name" value="ScpA"/>
</dbReference>
<reference evidence="4" key="1">
    <citation type="submission" date="2012-04" db="EMBL/GenBank/DDBJ databases">
        <authorList>
            <person name="Borisov I.G."/>
            <person name="Ivanikova N.V."/>
            <person name="Pinevich A.V."/>
        </authorList>
    </citation>
    <scope>NUCLEOTIDE SEQUENCE</scope>
    <source>
        <strain evidence="4">CALU 1027</strain>
    </source>
</reference>
<gene>
    <name evidence="4" type="ORF">PROH_07990</name>
</gene>
<dbReference type="eggNOG" id="COG1354">
    <property type="taxonomic scope" value="Bacteria"/>
</dbReference>
<sequence>MASPAQRAIALLIEMADQGEINPWDVQVVDVIDRFLAELDLDLGNAGRGDRPSAAPNYEANLSESGQAFLYGSMLVLLKADTLARLSEDSLEEGEEFLPEDIPSNIIPLPTNLERQLRRRAVAQPPPQRPVTLTELIEQLELMGEAMDHSSPRPKSRQPKPPSDRQTSRAINQLSYQENPAELAESLGLFLENQWLALVPEGDWLDFDALVETWHQQMGIHPHFGRETPDRVGVFWALLLLSAQSKVELSQAHLYEPLHLRLISPATVVPFPQPADPSMPNSG</sequence>
<proteinExistence type="predicted"/>
<dbReference type="STRING" id="317619.GCA_000332315_00342"/>
<evidence type="ECO:0000256" key="1">
    <source>
        <dbReference type="ARBA" id="ARBA00022829"/>
    </source>
</evidence>
<evidence type="ECO:0000256" key="3">
    <source>
        <dbReference type="SAM" id="MobiDB-lite"/>
    </source>
</evidence>
<dbReference type="PANTHER" id="PTHR33969:SF2">
    <property type="entry name" value="SEGREGATION AND CONDENSATION PROTEIN A"/>
    <property type="match status" value="1"/>
</dbReference>
<organism evidence="4 5">
    <name type="scientific">Prochlorothrix hollandica PCC 9006 = CALU 1027</name>
    <dbReference type="NCBI Taxonomy" id="317619"/>
    <lineage>
        <taxon>Bacteria</taxon>
        <taxon>Bacillati</taxon>
        <taxon>Cyanobacteriota</taxon>
        <taxon>Cyanophyceae</taxon>
        <taxon>Prochlorotrichales</taxon>
        <taxon>Prochlorotrichaceae</taxon>
        <taxon>Prochlorothrix</taxon>
    </lineage>
</organism>
<dbReference type="RefSeq" id="WP_017711024.1">
    <property type="nucleotide sequence ID" value="NZ_KB235933.1"/>
</dbReference>
<dbReference type="EMBL" id="AJTX02000004">
    <property type="protein sequence ID" value="KKI99791.1"/>
    <property type="molecule type" value="Genomic_DNA"/>
</dbReference>